<feature type="domain" description="DUF1559" evidence="2">
    <location>
        <begin position="53"/>
        <end position="356"/>
    </location>
</feature>
<keyword evidence="1" id="KW-0812">Transmembrane</keyword>
<dbReference type="Pfam" id="PF07963">
    <property type="entry name" value="N_methyl"/>
    <property type="match status" value="1"/>
</dbReference>
<dbReference type="KEGG" id="lpav:PLANPX_4845"/>
<dbReference type="AlphaFoldDB" id="A0A5K7XL94"/>
<reference evidence="4" key="1">
    <citation type="submission" date="2019-10" db="EMBL/GenBank/DDBJ databases">
        <title>Lacipirellula parvula gen. nov., sp. nov., representing a lineage of planctomycetes widespread in freshwater anoxic habitats, and description of the family Lacipirellulaceae.</title>
        <authorList>
            <person name="Dedysh S.N."/>
            <person name="Kulichevskaya I.S."/>
            <person name="Beletsky A.V."/>
            <person name="Rakitin A.L."/>
            <person name="Mardanov A.V."/>
            <person name="Ivanova A.A."/>
            <person name="Saltykova V.X."/>
            <person name="Rijpstra W.I.C."/>
            <person name="Sinninghe Damste J.S."/>
            <person name="Ravin N.V."/>
        </authorList>
    </citation>
    <scope>NUCLEOTIDE SEQUENCE [LARGE SCALE GENOMIC DNA]</scope>
    <source>
        <strain evidence="4">PX69</strain>
    </source>
</reference>
<accession>A0A5K7XL94</accession>
<evidence type="ECO:0000313" key="3">
    <source>
        <dbReference type="EMBL" id="BBO35233.1"/>
    </source>
</evidence>
<keyword evidence="1" id="KW-0472">Membrane</keyword>
<name>A0A5K7XL94_9BACT</name>
<dbReference type="EMBL" id="AP021861">
    <property type="protein sequence ID" value="BBO35233.1"/>
    <property type="molecule type" value="Genomic_DNA"/>
</dbReference>
<dbReference type="Pfam" id="PF07596">
    <property type="entry name" value="SBP_bac_10"/>
    <property type="match status" value="1"/>
</dbReference>
<dbReference type="Proteomes" id="UP000326837">
    <property type="component" value="Chromosome"/>
</dbReference>
<keyword evidence="4" id="KW-1185">Reference proteome</keyword>
<gene>
    <name evidence="3" type="ORF">PLANPX_4845</name>
</gene>
<evidence type="ECO:0000256" key="1">
    <source>
        <dbReference type="SAM" id="Phobius"/>
    </source>
</evidence>
<organism evidence="3 4">
    <name type="scientific">Lacipirellula parvula</name>
    <dbReference type="NCBI Taxonomy" id="2650471"/>
    <lineage>
        <taxon>Bacteria</taxon>
        <taxon>Pseudomonadati</taxon>
        <taxon>Planctomycetota</taxon>
        <taxon>Planctomycetia</taxon>
        <taxon>Pirellulales</taxon>
        <taxon>Lacipirellulaceae</taxon>
        <taxon>Lacipirellula</taxon>
    </lineage>
</organism>
<evidence type="ECO:0000313" key="4">
    <source>
        <dbReference type="Proteomes" id="UP000326837"/>
    </source>
</evidence>
<dbReference type="PANTHER" id="PTHR30093:SF2">
    <property type="entry name" value="TYPE II SECRETION SYSTEM PROTEIN H"/>
    <property type="match status" value="1"/>
</dbReference>
<dbReference type="SUPFAM" id="SSF54523">
    <property type="entry name" value="Pili subunits"/>
    <property type="match status" value="1"/>
</dbReference>
<dbReference type="InterPro" id="IPR011453">
    <property type="entry name" value="DUF1559"/>
</dbReference>
<protein>
    <recommendedName>
        <fullName evidence="2">DUF1559 domain-containing protein</fullName>
    </recommendedName>
</protein>
<evidence type="ECO:0000259" key="2">
    <source>
        <dbReference type="Pfam" id="PF07596"/>
    </source>
</evidence>
<sequence length="375" mass="41323">MTAYQRTSATTRQFQSRGIRPARTSQRAFTMIELLMAIAVISMLIAVLLPAVQSARESARRTQCKNNLKQLALASLSHHDGQGHFPTGGWGWYWLGDADRGFGKDQPGGWMFNLLPYCEQSALHQLASDGDPYVLTRDQRVGACQIVESPLSVLNCPSRRANRTYPLSAHEGGSLGFFNSNTPVAAGRSDYAINSGHVYSEWHNDALGQGPKNYIDADVWTANRIWGSDQSRFLQLPNGEPTMTGVSYERSKVATRHVLDGLSSTYLVGERYIPHGDYESGLNSGDNETWCTGFNNDNYRSTGWLVGLNYVLATPLFDGVVVTDEVTAGRYGSAHVATWNVSFCDGSVRDISYDIDAIIHRDLGNRADENMVSPP</sequence>
<dbReference type="Gene3D" id="3.30.700.10">
    <property type="entry name" value="Glycoprotein, Type 4 Pilin"/>
    <property type="match status" value="1"/>
</dbReference>
<proteinExistence type="predicted"/>
<dbReference type="InterPro" id="IPR012902">
    <property type="entry name" value="N_methyl_site"/>
</dbReference>
<keyword evidence="1" id="KW-1133">Transmembrane helix</keyword>
<dbReference type="NCBIfam" id="TIGR02532">
    <property type="entry name" value="IV_pilin_GFxxxE"/>
    <property type="match status" value="1"/>
</dbReference>
<dbReference type="InterPro" id="IPR045584">
    <property type="entry name" value="Pilin-like"/>
</dbReference>
<feature type="transmembrane region" description="Helical" evidence="1">
    <location>
        <begin position="28"/>
        <end position="52"/>
    </location>
</feature>
<dbReference type="PANTHER" id="PTHR30093">
    <property type="entry name" value="GENERAL SECRETION PATHWAY PROTEIN G"/>
    <property type="match status" value="1"/>
</dbReference>